<evidence type="ECO:0008006" key="4">
    <source>
        <dbReference type="Google" id="ProtNLM"/>
    </source>
</evidence>
<sequence>MSSKATQKVKEVAREEAETVKKLTVEAARSGAYFYPIRGIYYFVSHRSLWKPLGAKIIPSLTLGTAITVGMFMIAYVPQVAIMAFTQGPLAALSAAILTLSESSTLFTILSKTLLLEDAMIDTFDATLLANGQTELVSAGRQVKSGSDPVAKLGRLIKKPFARFAPQALIRYLMYLPLNFIPVVGTVMFIILQGRKSGPSLHDRYFQLKGYDSAQRQDHVEKYKGAYTRQVQITIRVCVLIQQSFGIIATLLEMVPLASILFAFTNLTGAALWAADMEKGQIDEHGTSPRLREQAKKAE</sequence>
<keyword evidence="1" id="KW-0812">Transmembrane</keyword>
<feature type="transmembrane region" description="Helical" evidence="1">
    <location>
        <begin position="90"/>
        <end position="110"/>
    </location>
</feature>
<comment type="caution">
    <text evidence="2">The sequence shown here is derived from an EMBL/GenBank/DDBJ whole genome shotgun (WGS) entry which is preliminary data.</text>
</comment>
<keyword evidence="1" id="KW-0472">Membrane</keyword>
<evidence type="ECO:0000313" key="2">
    <source>
        <dbReference type="EMBL" id="CAF9916865.1"/>
    </source>
</evidence>
<accession>A0A8H3III8</accession>
<dbReference type="Proteomes" id="UP000664169">
    <property type="component" value="Unassembled WGS sequence"/>
</dbReference>
<organism evidence="2 3">
    <name type="scientific">Gomphillus americanus</name>
    <dbReference type="NCBI Taxonomy" id="1940652"/>
    <lineage>
        <taxon>Eukaryota</taxon>
        <taxon>Fungi</taxon>
        <taxon>Dikarya</taxon>
        <taxon>Ascomycota</taxon>
        <taxon>Pezizomycotina</taxon>
        <taxon>Lecanoromycetes</taxon>
        <taxon>OSLEUM clade</taxon>
        <taxon>Ostropomycetidae</taxon>
        <taxon>Ostropales</taxon>
        <taxon>Graphidaceae</taxon>
        <taxon>Gomphilloideae</taxon>
        <taxon>Gomphillus</taxon>
    </lineage>
</organism>
<dbReference type="GO" id="GO:0005619">
    <property type="term" value="C:ascospore wall"/>
    <property type="evidence" value="ECO:0007669"/>
    <property type="project" value="TreeGrafter"/>
</dbReference>
<keyword evidence="3" id="KW-1185">Reference proteome</keyword>
<dbReference type="EMBL" id="CAJPDQ010000011">
    <property type="protein sequence ID" value="CAF9916865.1"/>
    <property type="molecule type" value="Genomic_DNA"/>
</dbReference>
<protein>
    <recommendedName>
        <fullName evidence="4">Outer spore wall protein RRT8</fullName>
    </recommendedName>
</protein>
<evidence type="ECO:0000256" key="1">
    <source>
        <dbReference type="SAM" id="Phobius"/>
    </source>
</evidence>
<dbReference type="PANTHER" id="PTHR34292">
    <property type="entry name" value="OUTER SPORE WALL PROTEIN LDS1"/>
    <property type="match status" value="1"/>
</dbReference>
<feature type="transmembrane region" description="Helical" evidence="1">
    <location>
        <begin position="57"/>
        <end position="78"/>
    </location>
</feature>
<dbReference type="InterPro" id="IPR052786">
    <property type="entry name" value="Spore_wall_assembly"/>
</dbReference>
<gene>
    <name evidence="2" type="ORF">GOMPHAMPRED_001128</name>
</gene>
<dbReference type="GO" id="GO:0005628">
    <property type="term" value="C:prospore membrane"/>
    <property type="evidence" value="ECO:0007669"/>
    <property type="project" value="TreeGrafter"/>
</dbReference>
<name>A0A8H3III8_9LECA</name>
<reference evidence="2" key="1">
    <citation type="submission" date="2021-03" db="EMBL/GenBank/DDBJ databases">
        <authorList>
            <person name="Tagirdzhanova G."/>
        </authorList>
    </citation>
    <scope>NUCLEOTIDE SEQUENCE</scope>
</reference>
<evidence type="ECO:0000313" key="3">
    <source>
        <dbReference type="Proteomes" id="UP000664169"/>
    </source>
</evidence>
<dbReference type="PANTHER" id="PTHR34292:SF2">
    <property type="entry name" value="OUTER SPORE WALL PROTEIN LDS1"/>
    <property type="match status" value="1"/>
</dbReference>
<feature type="transmembrane region" description="Helical" evidence="1">
    <location>
        <begin position="172"/>
        <end position="192"/>
    </location>
</feature>
<dbReference type="GO" id="GO:0005811">
    <property type="term" value="C:lipid droplet"/>
    <property type="evidence" value="ECO:0007669"/>
    <property type="project" value="TreeGrafter"/>
</dbReference>
<keyword evidence="1" id="KW-1133">Transmembrane helix</keyword>
<dbReference type="OrthoDB" id="10012223at2759"/>
<proteinExistence type="predicted"/>
<dbReference type="AlphaFoldDB" id="A0A8H3III8"/>